<dbReference type="EMBL" id="LCPJ01000019">
    <property type="protein sequence ID" value="KKU95385.1"/>
    <property type="molecule type" value="Genomic_DNA"/>
</dbReference>
<evidence type="ECO:0008006" key="4">
    <source>
        <dbReference type="Google" id="ProtNLM"/>
    </source>
</evidence>
<evidence type="ECO:0000256" key="1">
    <source>
        <dbReference type="SAM" id="MobiDB-lite"/>
    </source>
</evidence>
<proteinExistence type="predicted"/>
<dbReference type="InterPro" id="IPR051319">
    <property type="entry name" value="Oligoribo/pAp-PDE_c-di-AMP_PDE"/>
</dbReference>
<dbReference type="Gene3D" id="3.90.1640.10">
    <property type="entry name" value="inorganic pyrophosphatase (n-terminal core)"/>
    <property type="match status" value="2"/>
</dbReference>
<dbReference type="PANTHER" id="PTHR47618">
    <property type="entry name" value="BIFUNCTIONAL OLIGORIBONUCLEASE AND PAP PHOSPHATASE NRNA"/>
    <property type="match status" value="1"/>
</dbReference>
<dbReference type="AlphaFoldDB" id="A0A0G1XM19"/>
<comment type="caution">
    <text evidence="2">The sequence shown here is derived from an EMBL/GenBank/DDBJ whole genome shotgun (WGS) entry which is preliminary data.</text>
</comment>
<feature type="region of interest" description="Disordered" evidence="1">
    <location>
        <begin position="212"/>
        <end position="250"/>
    </location>
</feature>
<name>A0A0G1XM19_9BACT</name>
<sequence length="250" mass="26319">MAKPDTNQFKGLLDSAHSVAVLLPKNPSFDAVAAALSLKLSLDQAGKPTTVACPEALTVEFHRLVGADSVSSHFGSRNLVITFPGQTEIVDKVSYNLDDKGELNLVITPKPGTPGIDYKRLNFVSGGSQADLAIVFPGAEIPEILAQTKQFAITGSEDVAIVLETLKLPISSDAASNLLAGVEKATSNFTQNTTVDTFEVAAVLMRHGARRHDTVEASSYPPGSIPTSDAPANPSPDWYAPKVFSGTTVS</sequence>
<reference evidence="2 3" key="1">
    <citation type="journal article" date="2015" name="Nature">
        <title>rRNA introns, odd ribosomes, and small enigmatic genomes across a large radiation of phyla.</title>
        <authorList>
            <person name="Brown C.T."/>
            <person name="Hug L.A."/>
            <person name="Thomas B.C."/>
            <person name="Sharon I."/>
            <person name="Castelle C.J."/>
            <person name="Singh A."/>
            <person name="Wilkins M.J."/>
            <person name="Williams K.H."/>
            <person name="Banfield J.F."/>
        </authorList>
    </citation>
    <scope>NUCLEOTIDE SEQUENCE [LARGE SCALE GENOMIC DNA]</scope>
</reference>
<dbReference type="InterPro" id="IPR038763">
    <property type="entry name" value="DHH_sf"/>
</dbReference>
<evidence type="ECO:0000313" key="3">
    <source>
        <dbReference type="Proteomes" id="UP000034661"/>
    </source>
</evidence>
<dbReference type="PANTHER" id="PTHR47618:SF1">
    <property type="entry name" value="BIFUNCTIONAL OLIGORIBONUCLEASE AND PAP PHOSPHATASE NRNA"/>
    <property type="match status" value="1"/>
</dbReference>
<dbReference type="SUPFAM" id="SSF64182">
    <property type="entry name" value="DHH phosphoesterases"/>
    <property type="match status" value="1"/>
</dbReference>
<organism evidence="2 3">
    <name type="scientific">Candidatus Gottesmanbacteria bacterium GW2011_GWA1_48_13</name>
    <dbReference type="NCBI Taxonomy" id="1618439"/>
    <lineage>
        <taxon>Bacteria</taxon>
        <taxon>Candidatus Gottesmaniibacteriota</taxon>
    </lineage>
</organism>
<protein>
    <recommendedName>
        <fullName evidence="4">Phosphoesterase RecJ domain protein</fullName>
    </recommendedName>
</protein>
<gene>
    <name evidence="2" type="ORF">UY27_C0019G0002</name>
</gene>
<accession>A0A0G1XM19</accession>
<evidence type="ECO:0000313" key="2">
    <source>
        <dbReference type="EMBL" id="KKU95385.1"/>
    </source>
</evidence>
<dbReference type="Proteomes" id="UP000034661">
    <property type="component" value="Unassembled WGS sequence"/>
</dbReference>